<evidence type="ECO:0000256" key="7">
    <source>
        <dbReference type="ARBA" id="ARBA00022989"/>
    </source>
</evidence>
<dbReference type="PANTHER" id="PTHR33695">
    <property type="entry name" value="LIPOPROTEIN SIGNAL PEPTIDASE"/>
    <property type="match status" value="1"/>
</dbReference>
<comment type="pathway">
    <text evidence="9">Protein modification; lipoprotein biosynthesis (signal peptide cleavage).</text>
</comment>
<comment type="caution">
    <text evidence="9">Lacks conserved residue(s) required for the propagation of feature annotation.</text>
</comment>
<comment type="similarity">
    <text evidence="1 9 11">Belongs to the peptidase A8 family.</text>
</comment>
<evidence type="ECO:0000256" key="9">
    <source>
        <dbReference type="HAMAP-Rule" id="MF_00161"/>
    </source>
</evidence>
<evidence type="ECO:0000256" key="6">
    <source>
        <dbReference type="ARBA" id="ARBA00022801"/>
    </source>
</evidence>
<accession>A0A917UUC8</accession>
<sequence length="159" mass="18057">MVIYYILALFVVVIDQLSKWIVVNMMELGEQITVIGNFFNLTSHRNSGAAWGILQGKMGFFYVITVIVVIGLIYFMQKHARESKPLAIAISLILGGAIGNFIDRLFRKEVVDFFDFNILGYDYPIFNIADSSLVVGVILVLIITIIDERKEKRKYDAKV</sequence>
<evidence type="ECO:0000313" key="12">
    <source>
        <dbReference type="EMBL" id="GGJ86569.1"/>
    </source>
</evidence>
<keyword evidence="7 9" id="KW-1133">Transmembrane helix</keyword>
<evidence type="ECO:0000256" key="1">
    <source>
        <dbReference type="ARBA" id="ARBA00006139"/>
    </source>
</evidence>
<comment type="subcellular location">
    <subcellularLocation>
        <location evidence="9">Cell membrane</location>
        <topology evidence="9">Multi-pass membrane protein</topology>
    </subcellularLocation>
</comment>
<dbReference type="NCBIfam" id="TIGR00077">
    <property type="entry name" value="lspA"/>
    <property type="match status" value="1"/>
</dbReference>
<dbReference type="EC" id="3.4.23.36" evidence="9"/>
<dbReference type="GO" id="GO:0005886">
    <property type="term" value="C:plasma membrane"/>
    <property type="evidence" value="ECO:0007669"/>
    <property type="project" value="UniProtKB-SubCell"/>
</dbReference>
<keyword evidence="5 9" id="KW-0064">Aspartyl protease</keyword>
<keyword evidence="6 9" id="KW-0378">Hydrolase</keyword>
<reference evidence="12" key="2">
    <citation type="submission" date="2020-09" db="EMBL/GenBank/DDBJ databases">
        <authorList>
            <person name="Sun Q."/>
            <person name="Ohkuma M."/>
        </authorList>
    </citation>
    <scope>NUCLEOTIDE SEQUENCE</scope>
    <source>
        <strain evidence="12">JCM 12580</strain>
    </source>
</reference>
<dbReference type="Pfam" id="PF01252">
    <property type="entry name" value="Peptidase_A8"/>
    <property type="match status" value="1"/>
</dbReference>
<feature type="transmembrane region" description="Helical" evidence="9">
    <location>
        <begin position="86"/>
        <end position="106"/>
    </location>
</feature>
<evidence type="ECO:0000256" key="10">
    <source>
        <dbReference type="RuleBase" id="RU000594"/>
    </source>
</evidence>
<dbReference type="HAMAP" id="MF_00161">
    <property type="entry name" value="LspA"/>
    <property type="match status" value="1"/>
</dbReference>
<dbReference type="PANTHER" id="PTHR33695:SF1">
    <property type="entry name" value="LIPOPROTEIN SIGNAL PEPTIDASE"/>
    <property type="match status" value="1"/>
</dbReference>
<evidence type="ECO:0000256" key="11">
    <source>
        <dbReference type="RuleBase" id="RU004181"/>
    </source>
</evidence>
<feature type="active site" evidence="9">
    <location>
        <position position="130"/>
    </location>
</feature>
<dbReference type="PRINTS" id="PR00781">
    <property type="entry name" value="LIPOSIGPTASE"/>
</dbReference>
<feature type="active site" evidence="9">
    <location>
        <position position="112"/>
    </location>
</feature>
<comment type="caution">
    <text evidence="12">The sequence shown here is derived from an EMBL/GenBank/DDBJ whole genome shotgun (WGS) entry which is preliminary data.</text>
</comment>
<evidence type="ECO:0000256" key="8">
    <source>
        <dbReference type="ARBA" id="ARBA00023136"/>
    </source>
</evidence>
<organism evidence="12 13">
    <name type="scientific">Lentibacillus kapialis</name>
    <dbReference type="NCBI Taxonomy" id="340214"/>
    <lineage>
        <taxon>Bacteria</taxon>
        <taxon>Bacillati</taxon>
        <taxon>Bacillota</taxon>
        <taxon>Bacilli</taxon>
        <taxon>Bacillales</taxon>
        <taxon>Bacillaceae</taxon>
        <taxon>Lentibacillus</taxon>
    </lineage>
</organism>
<keyword evidence="13" id="KW-1185">Reference proteome</keyword>
<evidence type="ECO:0000256" key="5">
    <source>
        <dbReference type="ARBA" id="ARBA00022750"/>
    </source>
</evidence>
<dbReference type="EMBL" id="BMNQ01000004">
    <property type="protein sequence ID" value="GGJ86569.1"/>
    <property type="molecule type" value="Genomic_DNA"/>
</dbReference>
<evidence type="ECO:0000256" key="2">
    <source>
        <dbReference type="ARBA" id="ARBA00022475"/>
    </source>
</evidence>
<name>A0A917UUC8_9BACI</name>
<feature type="transmembrane region" description="Helical" evidence="9">
    <location>
        <begin position="49"/>
        <end position="74"/>
    </location>
</feature>
<protein>
    <recommendedName>
        <fullName evidence="9">Lipoprotein signal peptidase</fullName>
        <ecNumber evidence="9">3.4.23.36</ecNumber>
    </recommendedName>
    <alternativeName>
        <fullName evidence="9">Prolipoprotein signal peptidase</fullName>
    </alternativeName>
    <alternativeName>
        <fullName evidence="9">Signal peptidase II</fullName>
        <shortName evidence="9">SPase II</shortName>
    </alternativeName>
</protein>
<proteinExistence type="inferred from homology"/>
<evidence type="ECO:0000256" key="4">
    <source>
        <dbReference type="ARBA" id="ARBA00022692"/>
    </source>
</evidence>
<dbReference type="AlphaFoldDB" id="A0A917UUC8"/>
<evidence type="ECO:0000256" key="3">
    <source>
        <dbReference type="ARBA" id="ARBA00022670"/>
    </source>
</evidence>
<reference evidence="12" key="1">
    <citation type="journal article" date="2014" name="Int. J. Syst. Evol. Microbiol.">
        <title>Complete genome sequence of Corynebacterium casei LMG S-19264T (=DSM 44701T), isolated from a smear-ripened cheese.</title>
        <authorList>
            <consortium name="US DOE Joint Genome Institute (JGI-PGF)"/>
            <person name="Walter F."/>
            <person name="Albersmeier A."/>
            <person name="Kalinowski J."/>
            <person name="Ruckert C."/>
        </authorList>
    </citation>
    <scope>NUCLEOTIDE SEQUENCE</scope>
    <source>
        <strain evidence="12">JCM 12580</strain>
    </source>
</reference>
<keyword evidence="12" id="KW-0449">Lipoprotein</keyword>
<keyword evidence="3 9" id="KW-0645">Protease</keyword>
<dbReference type="Proteomes" id="UP000658382">
    <property type="component" value="Unassembled WGS sequence"/>
</dbReference>
<keyword evidence="2 9" id="KW-1003">Cell membrane</keyword>
<dbReference type="PROSITE" id="PS00855">
    <property type="entry name" value="SPASE_II"/>
    <property type="match status" value="1"/>
</dbReference>
<dbReference type="GO" id="GO:0004190">
    <property type="term" value="F:aspartic-type endopeptidase activity"/>
    <property type="evidence" value="ECO:0007669"/>
    <property type="project" value="UniProtKB-UniRule"/>
</dbReference>
<gene>
    <name evidence="9 12" type="primary">lspA</name>
    <name evidence="12" type="ORF">GCM10007063_06380</name>
</gene>
<keyword evidence="8 9" id="KW-0472">Membrane</keyword>
<dbReference type="InterPro" id="IPR001872">
    <property type="entry name" value="Peptidase_A8"/>
</dbReference>
<dbReference type="RefSeq" id="WP_188631622.1">
    <property type="nucleotide sequence ID" value="NZ_BMNQ01000004.1"/>
</dbReference>
<evidence type="ECO:0000313" key="13">
    <source>
        <dbReference type="Proteomes" id="UP000658382"/>
    </source>
</evidence>
<dbReference type="GO" id="GO:0006508">
    <property type="term" value="P:proteolysis"/>
    <property type="evidence" value="ECO:0007669"/>
    <property type="project" value="UniProtKB-KW"/>
</dbReference>
<keyword evidence="4 9" id="KW-0812">Transmembrane</keyword>
<comment type="function">
    <text evidence="9 10">This protein specifically catalyzes the removal of signal peptides from prolipoproteins.</text>
</comment>
<comment type="catalytic activity">
    <reaction evidence="9 10">
        <text>Release of signal peptides from bacterial membrane prolipoproteins. Hydrolyzes -Xaa-Yaa-Zaa-|-(S,diacylglyceryl)Cys-, in which Xaa is hydrophobic (preferably Leu), and Yaa (Ala or Ser) and Zaa (Gly or Ala) have small, neutral side chains.</text>
        <dbReference type="EC" id="3.4.23.36"/>
    </reaction>
</comment>
<feature type="transmembrane region" description="Helical" evidence="9">
    <location>
        <begin position="126"/>
        <end position="146"/>
    </location>
</feature>